<evidence type="ECO:0000313" key="10">
    <source>
        <dbReference type="EMBL" id="KAL3123598.1"/>
    </source>
</evidence>
<accession>A0ABD2M8H6</accession>
<feature type="region of interest" description="Disordered" evidence="6">
    <location>
        <begin position="3850"/>
        <end position="3871"/>
    </location>
</feature>
<dbReference type="Gene3D" id="3.90.70.80">
    <property type="match status" value="1"/>
</dbReference>
<evidence type="ECO:0000256" key="4">
    <source>
        <dbReference type="RuleBase" id="RU363044"/>
    </source>
</evidence>
<dbReference type="CDD" id="cd22744">
    <property type="entry name" value="OTU"/>
    <property type="match status" value="1"/>
</dbReference>
<dbReference type="SUPFAM" id="SSF57850">
    <property type="entry name" value="RING/U-box"/>
    <property type="match status" value="1"/>
</dbReference>
<feature type="compositionally biased region" description="Basic and acidic residues" evidence="6">
    <location>
        <begin position="3297"/>
        <end position="3309"/>
    </location>
</feature>
<dbReference type="Gene3D" id="3.40.50.300">
    <property type="entry name" value="P-loop containing nucleotide triphosphate hydrolases"/>
    <property type="match status" value="1"/>
</dbReference>
<evidence type="ECO:0000259" key="7">
    <source>
        <dbReference type="PROSITE" id="PS50089"/>
    </source>
</evidence>
<keyword evidence="1 3" id="KW-0479">Metal-binding</keyword>
<dbReference type="Gene3D" id="3.30.40.10">
    <property type="entry name" value="Zinc/RING finger domain, C3HC4 (zinc finger)"/>
    <property type="match status" value="1"/>
</dbReference>
<dbReference type="InterPro" id="IPR002589">
    <property type="entry name" value="Macro_dom"/>
</dbReference>
<dbReference type="Pfam" id="PF13639">
    <property type="entry name" value="zf-RING_2"/>
    <property type="match status" value="1"/>
</dbReference>
<feature type="domain" description="OTU" evidence="8">
    <location>
        <begin position="2621"/>
        <end position="2755"/>
    </location>
</feature>
<dbReference type="SUPFAM" id="SSF52949">
    <property type="entry name" value="Macro domain-like"/>
    <property type="match status" value="1"/>
</dbReference>
<feature type="compositionally biased region" description="Basic and acidic residues" evidence="6">
    <location>
        <begin position="4158"/>
        <end position="4182"/>
    </location>
</feature>
<keyword evidence="2" id="KW-0862">Zinc</keyword>
<feature type="domain" description="RING-type" evidence="7">
    <location>
        <begin position="3642"/>
        <end position="3687"/>
    </location>
</feature>
<evidence type="ECO:0000256" key="5">
    <source>
        <dbReference type="SAM" id="Coils"/>
    </source>
</evidence>
<reference evidence="10 11" key="1">
    <citation type="submission" date="2024-10" db="EMBL/GenBank/DDBJ databases">
        <authorList>
            <person name="Kim D."/>
        </authorList>
    </citation>
    <scope>NUCLEOTIDE SEQUENCE [LARGE SCALE GENOMIC DNA]</scope>
    <source>
        <strain evidence="10">BH-2024</strain>
    </source>
</reference>
<dbReference type="Pfam" id="PF05970">
    <property type="entry name" value="PIF1"/>
    <property type="match status" value="1"/>
</dbReference>
<dbReference type="InterPro" id="IPR043472">
    <property type="entry name" value="Macro_dom-like"/>
</dbReference>
<dbReference type="Pfam" id="PF14214">
    <property type="entry name" value="Helitron_like_N"/>
    <property type="match status" value="1"/>
</dbReference>
<feature type="region of interest" description="Disordered" evidence="6">
    <location>
        <begin position="2978"/>
        <end position="3003"/>
    </location>
</feature>
<dbReference type="SUPFAM" id="SSF52540">
    <property type="entry name" value="P-loop containing nucleoside triphosphate hydrolases"/>
    <property type="match status" value="2"/>
</dbReference>
<dbReference type="SMART" id="SM00506">
    <property type="entry name" value="A1pp"/>
    <property type="match status" value="1"/>
</dbReference>
<dbReference type="GO" id="GO:0008270">
    <property type="term" value="F:zinc ion binding"/>
    <property type="evidence" value="ECO:0007669"/>
    <property type="project" value="UniProtKB-KW"/>
</dbReference>
<feature type="region of interest" description="Disordered" evidence="6">
    <location>
        <begin position="593"/>
        <end position="613"/>
    </location>
</feature>
<dbReference type="PANTHER" id="PTHR10492">
    <property type="match status" value="1"/>
</dbReference>
<keyword evidence="4" id="KW-0378">Hydrolase</keyword>
<evidence type="ECO:0000256" key="3">
    <source>
        <dbReference type="PROSITE-ProRule" id="PRU00175"/>
    </source>
</evidence>
<feature type="compositionally biased region" description="Low complexity" evidence="6">
    <location>
        <begin position="3974"/>
        <end position="3984"/>
    </location>
</feature>
<dbReference type="PANTHER" id="PTHR10492:SF57">
    <property type="entry name" value="ATP-DEPENDENT DNA HELICASE"/>
    <property type="match status" value="1"/>
</dbReference>
<feature type="coiled-coil region" evidence="5">
    <location>
        <begin position="3498"/>
        <end position="3525"/>
    </location>
</feature>
<dbReference type="Gene3D" id="3.40.220.10">
    <property type="entry name" value="Leucine Aminopeptidase, subunit E, domain 1"/>
    <property type="match status" value="1"/>
</dbReference>
<evidence type="ECO:0000256" key="6">
    <source>
        <dbReference type="SAM" id="MobiDB-lite"/>
    </source>
</evidence>
<evidence type="ECO:0000259" key="9">
    <source>
        <dbReference type="PROSITE" id="PS51154"/>
    </source>
</evidence>
<feature type="region of interest" description="Disordered" evidence="6">
    <location>
        <begin position="3600"/>
        <end position="3620"/>
    </location>
</feature>
<dbReference type="EC" id="5.6.2.3" evidence="4"/>
<dbReference type="PROSITE" id="PS50089">
    <property type="entry name" value="ZF_RING_2"/>
    <property type="match status" value="1"/>
</dbReference>
<dbReference type="PROSITE" id="PS51154">
    <property type="entry name" value="MACRO"/>
    <property type="match status" value="1"/>
</dbReference>
<dbReference type="InterPro" id="IPR025476">
    <property type="entry name" value="Helitron_helicase-like"/>
</dbReference>
<dbReference type="GO" id="GO:0006310">
    <property type="term" value="P:DNA recombination"/>
    <property type="evidence" value="ECO:0007669"/>
    <property type="project" value="UniProtKB-KW"/>
</dbReference>
<gene>
    <name evidence="10" type="ORF">niasHT_000932</name>
</gene>
<keyword evidence="1 3" id="KW-0863">Zinc-finger</keyword>
<comment type="similarity">
    <text evidence="4">Belongs to the helicase family.</text>
</comment>
<dbReference type="PROSITE" id="PS50802">
    <property type="entry name" value="OTU"/>
    <property type="match status" value="1"/>
</dbReference>
<keyword evidence="4" id="KW-0067">ATP-binding</keyword>
<feature type="region of interest" description="Disordered" evidence="6">
    <location>
        <begin position="4152"/>
        <end position="4182"/>
    </location>
</feature>
<dbReference type="Pfam" id="PF01661">
    <property type="entry name" value="Macro"/>
    <property type="match status" value="1"/>
</dbReference>
<comment type="caution">
    <text evidence="10">The sequence shown here is derived from an EMBL/GenBank/DDBJ whole genome shotgun (WGS) entry which is preliminary data.</text>
</comment>
<dbReference type="InterPro" id="IPR027417">
    <property type="entry name" value="P-loop_NTPase"/>
</dbReference>
<feature type="domain" description="Macro" evidence="9">
    <location>
        <begin position="2321"/>
        <end position="2523"/>
    </location>
</feature>
<dbReference type="GO" id="GO:0043139">
    <property type="term" value="F:5'-3' DNA helicase activity"/>
    <property type="evidence" value="ECO:0007669"/>
    <property type="project" value="UniProtKB-EC"/>
</dbReference>
<feature type="region of interest" description="Disordered" evidence="6">
    <location>
        <begin position="2527"/>
        <end position="2551"/>
    </location>
</feature>
<comment type="cofactor">
    <cofactor evidence="4">
        <name>Mg(2+)</name>
        <dbReference type="ChEBI" id="CHEBI:18420"/>
    </cofactor>
</comment>
<feature type="region of interest" description="Disordered" evidence="6">
    <location>
        <begin position="3899"/>
        <end position="3959"/>
    </location>
</feature>
<dbReference type="CDD" id="cd18809">
    <property type="entry name" value="SF1_C_RecD"/>
    <property type="match status" value="1"/>
</dbReference>
<dbReference type="GO" id="GO:0005524">
    <property type="term" value="F:ATP binding"/>
    <property type="evidence" value="ECO:0007669"/>
    <property type="project" value="UniProtKB-KW"/>
</dbReference>
<protein>
    <recommendedName>
        <fullName evidence="4">ATP-dependent DNA helicase</fullName>
        <ecNumber evidence="4">5.6.2.3</ecNumber>
    </recommendedName>
</protein>
<dbReference type="EMBL" id="JBICBT010000094">
    <property type="protein sequence ID" value="KAL3123598.1"/>
    <property type="molecule type" value="Genomic_DNA"/>
</dbReference>
<keyword evidence="11" id="KW-1185">Reference proteome</keyword>
<feature type="region of interest" description="Disordered" evidence="6">
    <location>
        <begin position="3271"/>
        <end position="3331"/>
    </location>
</feature>
<dbReference type="GO" id="GO:0006281">
    <property type="term" value="P:DNA repair"/>
    <property type="evidence" value="ECO:0007669"/>
    <property type="project" value="UniProtKB-KW"/>
</dbReference>
<feature type="compositionally biased region" description="Low complexity" evidence="6">
    <location>
        <begin position="3315"/>
        <end position="3325"/>
    </location>
</feature>
<keyword evidence="5" id="KW-0175">Coiled coil</keyword>
<dbReference type="InterPro" id="IPR049163">
    <property type="entry name" value="Pif1-like_2B_dom"/>
</dbReference>
<dbReference type="InterPro" id="IPR010285">
    <property type="entry name" value="DNA_helicase_pif1-like_DEAD"/>
</dbReference>
<dbReference type="InterPro" id="IPR003323">
    <property type="entry name" value="OTU_dom"/>
</dbReference>
<comment type="catalytic activity">
    <reaction evidence="4">
        <text>ATP + H2O = ADP + phosphate + H(+)</text>
        <dbReference type="Rhea" id="RHEA:13065"/>
        <dbReference type="ChEBI" id="CHEBI:15377"/>
        <dbReference type="ChEBI" id="CHEBI:15378"/>
        <dbReference type="ChEBI" id="CHEBI:30616"/>
        <dbReference type="ChEBI" id="CHEBI:43474"/>
        <dbReference type="ChEBI" id="CHEBI:456216"/>
        <dbReference type="EC" id="5.6.2.3"/>
    </reaction>
</comment>
<organism evidence="10 11">
    <name type="scientific">Heterodera trifolii</name>
    <dbReference type="NCBI Taxonomy" id="157864"/>
    <lineage>
        <taxon>Eukaryota</taxon>
        <taxon>Metazoa</taxon>
        <taxon>Ecdysozoa</taxon>
        <taxon>Nematoda</taxon>
        <taxon>Chromadorea</taxon>
        <taxon>Rhabditida</taxon>
        <taxon>Tylenchina</taxon>
        <taxon>Tylenchomorpha</taxon>
        <taxon>Tylenchoidea</taxon>
        <taxon>Heteroderidae</taxon>
        <taxon>Heteroderinae</taxon>
        <taxon>Heterodera</taxon>
    </lineage>
</organism>
<feature type="region of interest" description="Disordered" evidence="6">
    <location>
        <begin position="2261"/>
        <end position="2311"/>
    </location>
</feature>
<dbReference type="Pfam" id="PF21530">
    <property type="entry name" value="Pif1_2B_dom"/>
    <property type="match status" value="1"/>
</dbReference>
<feature type="compositionally biased region" description="Polar residues" evidence="6">
    <location>
        <begin position="2534"/>
        <end position="2551"/>
    </location>
</feature>
<feature type="region of interest" description="Disordered" evidence="6">
    <location>
        <begin position="483"/>
        <end position="510"/>
    </location>
</feature>
<keyword evidence="4" id="KW-0547">Nucleotide-binding</keyword>
<feature type="compositionally biased region" description="Basic and acidic residues" evidence="6">
    <location>
        <begin position="3899"/>
        <end position="3908"/>
    </location>
</feature>
<feature type="compositionally biased region" description="Basic and acidic residues" evidence="6">
    <location>
        <begin position="3935"/>
        <end position="3944"/>
    </location>
</feature>
<feature type="compositionally biased region" description="Basic and acidic residues" evidence="6">
    <location>
        <begin position="603"/>
        <end position="612"/>
    </location>
</feature>
<feature type="region of interest" description="Disordered" evidence="6">
    <location>
        <begin position="3971"/>
        <end position="3996"/>
    </location>
</feature>
<feature type="region of interest" description="Disordered" evidence="6">
    <location>
        <begin position="923"/>
        <end position="942"/>
    </location>
</feature>
<dbReference type="GO" id="GO:0016787">
    <property type="term" value="F:hydrolase activity"/>
    <property type="evidence" value="ECO:0007669"/>
    <property type="project" value="UniProtKB-KW"/>
</dbReference>
<evidence type="ECO:0000256" key="1">
    <source>
        <dbReference type="ARBA" id="ARBA00022771"/>
    </source>
</evidence>
<feature type="compositionally biased region" description="Basic and acidic residues" evidence="6">
    <location>
        <begin position="3273"/>
        <end position="3287"/>
    </location>
</feature>
<evidence type="ECO:0000259" key="8">
    <source>
        <dbReference type="PROSITE" id="PS50802"/>
    </source>
</evidence>
<feature type="region of interest" description="Disordered" evidence="6">
    <location>
        <begin position="2563"/>
        <end position="2588"/>
    </location>
</feature>
<proteinExistence type="inferred from homology"/>
<keyword evidence="4" id="KW-0347">Helicase</keyword>
<evidence type="ECO:0000313" key="11">
    <source>
        <dbReference type="Proteomes" id="UP001620626"/>
    </source>
</evidence>
<evidence type="ECO:0000256" key="2">
    <source>
        <dbReference type="ARBA" id="ARBA00022833"/>
    </source>
</evidence>
<keyword evidence="4" id="KW-0227">DNA damage</keyword>
<keyword evidence="4" id="KW-0234">DNA repair</keyword>
<keyword evidence="4" id="KW-0233">DNA recombination</keyword>
<dbReference type="Proteomes" id="UP001620626">
    <property type="component" value="Unassembled WGS sequence"/>
</dbReference>
<sequence>MKLSCAEEYNLETLSKPIEGRDNVTELLHINGVIAEILDAGGAGITMGGHVIGCLRRRLLDRWESIEQTMIAQKIDGRRSIVPKPSQIAWPDVTPLFSVTPKKRIPGLAPPVETSKFLVKSKPSVPIGYAPIAGAEKPALQNRPVLNAAPKPMFCKTSEEMFVIGGKAIPKSAVEKPRSVPTMVKKLTAVRCSRTVWNSSLVSFVPCFNVLQRHIKATNSAVVSFAPATKSSSMSYAQALKKPLPSKRRAVIARSTGNKLRFEASRNSEEPNWHLFIGTGSRRNSITTTSNAPRLPHLQKTYAEAARTLKEATQKPIKVLTRKPRSFVLADFFVYKDFTDKTKPDKSALTTCETAPKRLQGGISDSSRSVTPKGFVLGDFSCGGFMSSKHQLGGADQQTPARRLSSTVNEQHQFFVELYQLNPVDKEAAVATIRTHFASNVVPKTTLNRWWTNFKGGRLTQRPSSSTPSASGICVNEQSGTLLSSHTPEGTAGIAETQNKPKNYDSYPDISGQTEYESDAKLQANIDPNGIRQSKFFLLCCSSYVHYECWNSSSPRQSCPSNCLNIWKGVLDLHFHPYCNVKCAPSLPSVGKPRGVLGGRPLKPAESKKSVDFTDVSLSPTSISELSGQSQMEDTLTATSAKFSAPISQALTDSQLMPPPSMAPRRSSRISIATSRTSGKPIPSRKPIAPVTDQCASMHSSHLGFGCGSKKANHLPSYYNSLRNRETPLCPHCNALLLPSEATGPKAYSKCCAKGRVNLLERFKALQARPGQLENILRNPAEQYKRWRASLFQHTLAYNSELAFGHINITRTTEKIDLHRIVKCNNMINYVLWDYNAPEGNNLLLHGQLFTIPPAEARIRLEEISREHSLDDLLMDELHRILREHHVLAVVYESAAETYRQLPAEERVQLRLLLVDTDKKGVERTVESDEAPAPPNLHTDDRANVKQIHPGRLGTETVAGSRLVAQIYLDTGANVMPPSNYDIILMGRDETKMRSMKWWNRNIEPALFPLLFPYGQFGYEYGIKLALMKDERFDTIYRQIRDKDNMLLDADEDLGEDGEFLGAEQEQQFHRRDQVSRSQWFRYMAHIRGLNYNWRDGHWLWDWRALAQLYTISFNNRMEAQKVQFMKQHQGYEGDIGRVFMTDEHFRGSRQYYQREYANCMTICREVGKPDLLVTFTMDPECPELEEMLSTDPSGQRQQWYDRPDIICRLFIDKLNELHHDLTYKEVMGPIRGWFYSLEHQKRGLPHVHFALILDWDRVRSGGVIMTPEDYIGQYISAEIPENPSGRSPEVTLRRQLYNTITTMNIHTCSVRRCIVDGKCTKHFPKPFSYDNVYSENAYPRYRRRPSAPTEKAAAENPDNYGQAFQYKDKSGKLIRVDNRQVVPFNAFLSAKYKSHINTEFVAGEGCTKYLCKYVMKGADMAFIEVKGGPEKQQKVDYDEFHQIRLARYITSMEAFLSLNGTKLVRRSHEVDELDVHGPSGHRIAVEFGLKDEEEDLNAVCEAAQAEEDRRARGEERVTQLTAYFAFNRDNAPLGLTYAKCNKKLWYDIAKKQWKPYVRRVVPKFCRLKTVSPNNRELLAIRLLLLVVCDPAGWEALRTHDGIVHGSFIEAAKARGLLSDNDLWMNTIMEAFQTKKSIRQRIRWLAVFFATANLSSPTTILDSILKDADNWLVNTSVAKASADDQKQYVLRAMEWFLLANGITPDSEPREDGTFESACEHIGLPRPLGLVITKETFMKLAFFRDDIVNQNLHDDFLDQQQRVTMQQDYLQKYLAGPKPNAEQEQLIDSVFKGLEDARNVIEGRQAEFDPVVQRLFMVTGEGGAGKTFTYNKIIARAKSVGMHFLAMASTGIAAELLYEGQTVHKRICRMKHVDSSTSPNVDYESNFAHMLRNIHGMLIDEISMQNKDVLEFVDRLLRSVAQDKFKEIPFAGKVVVIGGDWKQLTPVIPGGTDRHQLEASVKNSPLFVSFTTVRLRANHRLLPGQHHYRAFLKRVGTGTINDSQGRVKLPSVMVQPSRDELINKIFPADLLANPTNNWKQLAERAILCPLNRDTLTLNEIIMERLNTAERVYHAVTLPLVDETGENELENVAADADHENLSRMTPPGIPEHILRVRVGAVMMIIRNISLEEGLCNGTRVQVLELFDNIIRCRILTGTHVGNEHDLHAARFTFGGDPKAPHEGPFKCERIQYPLRPGSVMTINKSQGQTLARVGVLLDSAQCFSHGQLYVALSRVRDANSIRVCTTRSDRRVKNVVMRELLDEEDDVSMDTSLPDDPSDPFPHLPPPDTDPEDNLPGETPDQSMFKTPTSRTRTFSSSASDVLLESSVTKQHLGKITLVKDDITKQKIFMIVNAANNMLTKGGGVDDAIHRACAPEQSKLKALLDVKIASNGGPIADGCVIMTPTFGALAKDVQYIAHAIGPRVGGTVTDQQKQSLAMCYRNALELLSDTKMKPGKLEPRSIAFPSISTGAFRFPRKEATEIAISSILNWLSARPQGSPDIDEIRLVAFQEADFKLYKLILEQVKRQLNAPRRSTPRSAHPSQLSSSPAVTPVTGLSNKIGRLLFDRTTHSTSPPATKKRAPQKTTATQNTEDFCEIIDEVAAIPGPSNMRPAQVSSQQSRQVRIQNVIGDGSCFFRAIVNALVGEDSELYAGNLRRHLFMTLGRMVADPNCYPKGFTSREEFMDFAQAFFCGQHDTFDQYIARRLRRNDWAASVDAFLAAILLQQTIVVVAPLYFRRLLPGQERESVDYFDSRYRHMLEIYFPDGQRMFVQQDFPDEQFGNFTATQGPGQQRQVIDPVVIWYNGTNHYQTVVLPSRPPASRFAVEIVRSPHFPPSIHLFGEEVEAMELSAPAVAPTEPIPSTSSGIEEMRSPAVTAPSIDTEEDVFLEESLPHMQACKCCNSAVVSPALAEINERLRQQFAYYGYISTSCCGDFHLRCFEKWNQSPSSYALKRLHDYDGVDDNCPNCHRRIVSTLSDAVATAPAKEERTDSSEPSDDPTEPENQQLTAAVDRALNINEELYTPIKVEYDNTSIAYLAVYNAMIRAKNNCYRNRPTPPAEMLAELRACAEKEKNLYWDFSASTKRHQYATEQMLKMQDYLKATAQPKHRQCVYEQLCNSLQEATNNKAPIIRKQHCLLIQALEEQLYDIIKQFLLLWHSMQQIDPNTATLDSMQAWLQIAEVNGLELARLADSWVEHLALINENIKSCVKKCNKATRKKSFMSVGQLTDLLQAKLKVVRKRSKRKAVRVERHPLLDRVFEDLRQKHLQLEAAMQKQEEAHQTREEEQRPRANSLGKKRRNEDKSATRESSVKRRAKAAQAAEQRMQQPIHMTAEKSRVLEVERIEAQKRMAADRRVQDRLRQADQFLKQHLDQQKRLKQRNLVWGKHAAYERYINERFGKLKADVNALRKSARESKNYTEMDIFLPTRQAVEAYCADIIRYANHHAEEDVQKAIHEHQQILERRQRALDEERQRHKLLSTSRVDDRQWAYREDPSLTAELEKIRKQKEQIDVEYAEEQARLRNIRRAEEGARSRARNEMLGLYDSPESEGWSDEDLFYNVRQADRMPLMQAVGVAQMQPEAIRAREVIDRRLNFQEADYVGEMTPADKGDDNRGPGSHPHFTSVNMRILGRREEGRHQRADSVCLICHLQLLRGQLISVLPCERSVNHTFHTICIRRWLATNRTCPVCRRDVRIRPLMDQTDDHLRAFNEYTEGLTNQPISTQRQDDDFVARAWRHYEQLLRPEHDRNGAVIRQPMRPRLAYRQVMQHINRGNFDRFGGQHHTWDITDPRNDEEVAYQMGGREAPALRGARARSGAKRSDERVYRVNTNRASCPVATHLSHYVVFAAQQGAGAKRPAPRGARARSGAKRSDERVYRVNTNRASCPVATHGRARSALPLEVRERGAERSEATSECTESVRTGPLARGGREAPCPSRCASEERSEAKRRASVPSQYEPGLMSGSHARTTFRSIAAQQGAGAKRPAPRGARARSGAKRSDERVYRVNTNLALCRVATHVLRSVVLLHNKGRARSALPLEVHERGAERSEATSECTESIRTGPLARCASEERSEAKRRASVPSQYEPGLLPGGHAFATLRVICCTTRGGRKAPALRGARARSGAKRSDERVYRVNTNRASCPVATHLPHYVLFAAQQGAGAKRPPSEVRERGAERSEATSECTESIRT</sequence>
<feature type="compositionally biased region" description="Pro residues" evidence="6">
    <location>
        <begin position="2277"/>
        <end position="2286"/>
    </location>
</feature>
<name>A0ABD2M8H6_9BILA</name>
<dbReference type="InterPro" id="IPR001841">
    <property type="entry name" value="Znf_RING"/>
</dbReference>
<dbReference type="InterPro" id="IPR013083">
    <property type="entry name" value="Znf_RING/FYVE/PHD"/>
</dbReference>